<dbReference type="PANTHER" id="PTHR10285">
    <property type="entry name" value="URIDINE KINASE"/>
    <property type="match status" value="1"/>
</dbReference>
<proteinExistence type="predicted"/>
<reference evidence="2" key="1">
    <citation type="submission" date="2021-01" db="EMBL/GenBank/DDBJ databases">
        <authorList>
            <person name="Corre E."/>
            <person name="Pelletier E."/>
            <person name="Niang G."/>
            <person name="Scheremetjew M."/>
            <person name="Finn R."/>
            <person name="Kale V."/>
            <person name="Holt S."/>
            <person name="Cochrane G."/>
            <person name="Meng A."/>
            <person name="Brown T."/>
            <person name="Cohen L."/>
        </authorList>
    </citation>
    <scope>NUCLEOTIDE SEQUENCE</scope>
    <source>
        <strain evidence="2">Clade-A-BCC118000</strain>
    </source>
</reference>
<evidence type="ECO:0000313" key="2">
    <source>
        <dbReference type="EMBL" id="CAD8221531.1"/>
    </source>
</evidence>
<protein>
    <recommendedName>
        <fullName evidence="4">Phosphoribulokinase/uridine kinase domain-containing protein</fullName>
    </recommendedName>
</protein>
<organism evidence="2">
    <name type="scientific">Ostreococcus sp. 'lucimarinus'</name>
    <dbReference type="NCBI Taxonomy" id="242159"/>
    <lineage>
        <taxon>Eukaryota</taxon>
        <taxon>Viridiplantae</taxon>
        <taxon>Chlorophyta</taxon>
        <taxon>Mamiellophyceae</taxon>
        <taxon>Mamiellales</taxon>
        <taxon>Bathycoccaceae</taxon>
        <taxon>Ostreococcus</taxon>
    </lineage>
</organism>
<sequence>MARDDASDASDDAWRAHVREVGLGLFRALARDARELSASEDAETAEEAARNRVYRYYVPVYEEVVQRLRMHRRKAGTTREGRTPKPMVVGVSAPQGCGKTTLTRTIVDMIKATPKKFLDDSAADESGNVTAVTLSIDDFYLAYEDQAALGEANPGNAMLRYRGNAGTHDLALGSRSLQSLARINDSDGETSKFLAPRYDKLARDGRGDRKPQSEWESVSAPLDVVLLEGWMLGFEPIESDRARAINPDLVVVNERLKEYKAALWGPDNVAWWIIFKVDDPAWVYDWRLEAERKANGGLDDSQVKDFVDRFMPAYEAYLPGLYVDPPPESLVVVVDKHREVLMVHVSTALDSADDAMEA</sequence>
<feature type="region of interest" description="Disordered" evidence="1">
    <location>
        <begin position="73"/>
        <end position="94"/>
    </location>
</feature>
<dbReference type="EMBL" id="HBDX01002614">
    <property type="protein sequence ID" value="CAD8221531.1"/>
    <property type="molecule type" value="Transcribed_RNA"/>
</dbReference>
<dbReference type="EMBL" id="HBDX01002625">
    <property type="protein sequence ID" value="CAD8221541.1"/>
    <property type="molecule type" value="Transcribed_RNA"/>
</dbReference>
<dbReference type="SUPFAM" id="SSF52540">
    <property type="entry name" value="P-loop containing nucleoside triphosphate hydrolases"/>
    <property type="match status" value="1"/>
</dbReference>
<gene>
    <name evidence="2" type="ORF">OLUC0939_LOCUS2252</name>
    <name evidence="3" type="ORF">OLUC0939_LOCUS2262</name>
</gene>
<dbReference type="Gene3D" id="3.40.50.300">
    <property type="entry name" value="P-loop containing nucleotide triphosphate hydrolases"/>
    <property type="match status" value="1"/>
</dbReference>
<dbReference type="AlphaFoldDB" id="A0A6U0B8M4"/>
<evidence type="ECO:0000256" key="1">
    <source>
        <dbReference type="SAM" id="MobiDB-lite"/>
    </source>
</evidence>
<evidence type="ECO:0008006" key="4">
    <source>
        <dbReference type="Google" id="ProtNLM"/>
    </source>
</evidence>
<name>A0A6U0B8M4_9CHLO</name>
<evidence type="ECO:0000313" key="3">
    <source>
        <dbReference type="EMBL" id="CAD8221541.1"/>
    </source>
</evidence>
<accession>A0A6U0B8M4</accession>
<dbReference type="InterPro" id="IPR027417">
    <property type="entry name" value="P-loop_NTPase"/>
</dbReference>